<organism evidence="2 3">
    <name type="scientific">Cladophialophora chaetospira</name>
    <dbReference type="NCBI Taxonomy" id="386627"/>
    <lineage>
        <taxon>Eukaryota</taxon>
        <taxon>Fungi</taxon>
        <taxon>Dikarya</taxon>
        <taxon>Ascomycota</taxon>
        <taxon>Pezizomycotina</taxon>
        <taxon>Eurotiomycetes</taxon>
        <taxon>Chaetothyriomycetidae</taxon>
        <taxon>Chaetothyriales</taxon>
        <taxon>Herpotrichiellaceae</taxon>
        <taxon>Cladophialophora</taxon>
    </lineage>
</organism>
<feature type="region of interest" description="Disordered" evidence="1">
    <location>
        <begin position="51"/>
        <end position="87"/>
    </location>
</feature>
<keyword evidence="3" id="KW-1185">Reference proteome</keyword>
<dbReference type="EMBL" id="JAPDRK010000003">
    <property type="protein sequence ID" value="KAJ9614615.1"/>
    <property type="molecule type" value="Genomic_DNA"/>
</dbReference>
<name>A0AA39CNV3_9EURO</name>
<accession>A0AA39CNV3</accession>
<comment type="caution">
    <text evidence="2">The sequence shown here is derived from an EMBL/GenBank/DDBJ whole genome shotgun (WGS) entry which is preliminary data.</text>
</comment>
<dbReference type="Proteomes" id="UP001172673">
    <property type="component" value="Unassembled WGS sequence"/>
</dbReference>
<reference evidence="2" key="1">
    <citation type="submission" date="2022-10" db="EMBL/GenBank/DDBJ databases">
        <title>Culturing micro-colonial fungi from biological soil crusts in the Mojave desert and describing Neophaeococcomyces mojavensis, and introducing the new genera and species Taxawa tesnikishii.</title>
        <authorList>
            <person name="Kurbessoian T."/>
            <person name="Stajich J.E."/>
        </authorList>
    </citation>
    <scope>NUCLEOTIDE SEQUENCE</scope>
    <source>
        <strain evidence="2">TK_41</strain>
    </source>
</reference>
<gene>
    <name evidence="2" type="ORF">H2200_002752</name>
</gene>
<protein>
    <submittedName>
        <fullName evidence="2">Uncharacterized protein</fullName>
    </submittedName>
</protein>
<evidence type="ECO:0000313" key="2">
    <source>
        <dbReference type="EMBL" id="KAJ9614615.1"/>
    </source>
</evidence>
<evidence type="ECO:0000313" key="3">
    <source>
        <dbReference type="Proteomes" id="UP001172673"/>
    </source>
</evidence>
<feature type="compositionally biased region" description="Basic and acidic residues" evidence="1">
    <location>
        <begin position="61"/>
        <end position="81"/>
    </location>
</feature>
<sequence>MAFSGDLLWVNHDAKNRKARPHRHQVFSHIQSGYHKWRRIEAARSMRKSVIIPRPLKARSPRAENAKDAQDPDRMHIKSEEAQSASVQSIVPFRGNSDPFTSAPVQVNSRVNDIMAFERRCVFPVIQGPGPRLQAQDKGNILPSWSSFASDSLGDNLTALNFLRTPLTLMAQSAPGSSYPRLALIYRQKGLKALQAYVRDHGQPPLQILMHFLVAEIWAGNYDDALPHLRLARTIMESQLRENPKDIVPYKWISVYQMDIHRAALSLSPTMFPTDGWVMPLSKFLYPSWMSAQTPQLDALYDLFINDPAPRRAVWIHLRMRTLVLIGRAINHGVSGHDIAASLALAYILKLVTGLENIPVGLTSIYNAGPKMLGRARLSLDLVVLNPRLRLWILYVGALSGDEWFTRSFDEQTILMGVNTWEVCKGILSRFYLPKDEPQVQFHAIYDARLSKKIVELMSAFQEVKLDAG</sequence>
<dbReference type="AlphaFoldDB" id="A0AA39CNV3"/>
<proteinExistence type="predicted"/>
<evidence type="ECO:0000256" key="1">
    <source>
        <dbReference type="SAM" id="MobiDB-lite"/>
    </source>
</evidence>